<evidence type="ECO:0000313" key="7">
    <source>
        <dbReference type="Proteomes" id="UP000053797"/>
    </source>
</evidence>
<keyword evidence="6" id="KW-0436">Ligase</keyword>
<dbReference type="SUPFAM" id="SSF100950">
    <property type="entry name" value="NagB/RpiA/CoA transferase-like"/>
    <property type="match status" value="1"/>
</dbReference>
<dbReference type="PANTHER" id="PTHR23407">
    <property type="entry name" value="ATPASE INHIBITOR/5-FORMYLTETRAHYDROFOLATE CYCLO-LIGASE"/>
    <property type="match status" value="1"/>
</dbReference>
<comment type="caution">
    <text evidence="6">The sequence shown here is derived from an EMBL/GenBank/DDBJ whole genome shotgun (WGS) entry which is preliminary data.</text>
</comment>
<dbReference type="InterPro" id="IPR037171">
    <property type="entry name" value="NagB/RpiA_transferase-like"/>
</dbReference>
<feature type="binding site" evidence="4">
    <location>
        <begin position="128"/>
        <end position="136"/>
    </location>
    <ligand>
        <name>ATP</name>
        <dbReference type="ChEBI" id="CHEBI:30616"/>
    </ligand>
</feature>
<dbReference type="GO" id="GO:0035999">
    <property type="term" value="P:tetrahydrofolate interconversion"/>
    <property type="evidence" value="ECO:0007669"/>
    <property type="project" value="TreeGrafter"/>
</dbReference>
<dbReference type="InterPro" id="IPR002698">
    <property type="entry name" value="FTHF_cligase"/>
</dbReference>
<accession>A0A0V8GFX8</accession>
<dbReference type="Gene3D" id="3.40.50.10420">
    <property type="entry name" value="NagB/RpiA/CoA transferase-like"/>
    <property type="match status" value="1"/>
</dbReference>
<dbReference type="EMBL" id="LNQL01000002">
    <property type="protein sequence ID" value="KSU49193.1"/>
    <property type="molecule type" value="Genomic_DNA"/>
</dbReference>
<keyword evidence="3 4" id="KW-0067">ATP-binding</keyword>
<dbReference type="GO" id="GO:0005524">
    <property type="term" value="F:ATP binding"/>
    <property type="evidence" value="ECO:0007669"/>
    <property type="project" value="UniProtKB-KW"/>
</dbReference>
<feature type="binding site" evidence="4">
    <location>
        <begin position="3"/>
        <end position="7"/>
    </location>
    <ligand>
        <name>ATP</name>
        <dbReference type="ChEBI" id="CHEBI:30616"/>
    </ligand>
</feature>
<dbReference type="RefSeq" id="WP_058265102.1">
    <property type="nucleotide sequence ID" value="NZ_FMYN01000002.1"/>
</dbReference>
<evidence type="ECO:0000256" key="4">
    <source>
        <dbReference type="PIRSR" id="PIRSR006806-1"/>
    </source>
</evidence>
<dbReference type="PANTHER" id="PTHR23407:SF1">
    <property type="entry name" value="5-FORMYLTETRAHYDROFOLATE CYCLO-LIGASE"/>
    <property type="match status" value="1"/>
</dbReference>
<name>A0A0V8GFX8_9BACL</name>
<protein>
    <recommendedName>
        <fullName evidence="5">5-formyltetrahydrofolate cyclo-ligase</fullName>
        <ecNumber evidence="5">6.3.3.2</ecNumber>
    </recommendedName>
</protein>
<evidence type="ECO:0000256" key="5">
    <source>
        <dbReference type="RuleBase" id="RU361279"/>
    </source>
</evidence>
<feature type="binding site" evidence="4">
    <location>
        <position position="47"/>
    </location>
    <ligand>
        <name>substrate</name>
    </ligand>
</feature>
<reference evidence="6 7" key="1">
    <citation type="journal article" date="2015" name="Int. J. Syst. Evol. Microbiol.">
        <title>Exiguobacterium enclense sp. nov., isolated from sediment.</title>
        <authorList>
            <person name="Dastager S.G."/>
            <person name="Mawlankar R."/>
            <person name="Sonalkar V.V."/>
            <person name="Thorat M.N."/>
            <person name="Mual P."/>
            <person name="Verma A."/>
            <person name="Krishnamurthi S."/>
            <person name="Tang S.K."/>
            <person name="Li W.J."/>
        </authorList>
    </citation>
    <scope>NUCLEOTIDE SEQUENCE [LARGE SCALE GENOMIC DNA]</scope>
    <source>
        <strain evidence="6 7">NIO-1109</strain>
    </source>
</reference>
<sequence>MNKQEVRRLIKERLDMMENRAEKERLIHEHVLLLPEWQQATCVAITLAFRNECDTRMLIEQAWQEGKTVLIPKVVGEEMIFYEHGPEDQLQANQMGIAEPTASARRASLDQAELCLVPGRAYRRDGYRLGWGGGYYDRALVPYTGCKVSIAFSEQLLPDFEVEAFDIPVDLIVTDLEVIRC</sequence>
<dbReference type="GO" id="GO:0030272">
    <property type="term" value="F:5-formyltetrahydrofolate cyclo-ligase activity"/>
    <property type="evidence" value="ECO:0007669"/>
    <property type="project" value="UniProtKB-EC"/>
</dbReference>
<comment type="cofactor">
    <cofactor evidence="5">
        <name>Mg(2+)</name>
        <dbReference type="ChEBI" id="CHEBI:18420"/>
    </cofactor>
</comment>
<organism evidence="6 7">
    <name type="scientific">Exiguobacterium indicum</name>
    <dbReference type="NCBI Taxonomy" id="296995"/>
    <lineage>
        <taxon>Bacteria</taxon>
        <taxon>Bacillati</taxon>
        <taxon>Bacillota</taxon>
        <taxon>Bacilli</taxon>
        <taxon>Bacillales</taxon>
        <taxon>Bacillales Family XII. Incertae Sedis</taxon>
        <taxon>Exiguobacterium</taxon>
    </lineage>
</organism>
<keyword evidence="2 4" id="KW-0547">Nucleotide-binding</keyword>
<dbReference type="PIRSF" id="PIRSF006806">
    <property type="entry name" value="FTHF_cligase"/>
    <property type="match status" value="1"/>
</dbReference>
<dbReference type="Proteomes" id="UP000053797">
    <property type="component" value="Unassembled WGS sequence"/>
</dbReference>
<gene>
    <name evidence="6" type="ORF">AS033_07415</name>
</gene>
<comment type="similarity">
    <text evidence="1 5">Belongs to the 5-formyltetrahydrofolate cyclo-ligase family.</text>
</comment>
<dbReference type="OrthoDB" id="9801938at2"/>
<dbReference type="EC" id="6.3.3.2" evidence="5"/>
<dbReference type="NCBIfam" id="TIGR02727">
    <property type="entry name" value="MTHFS_bact"/>
    <property type="match status" value="1"/>
</dbReference>
<dbReference type="AlphaFoldDB" id="A0A0V8GFX8"/>
<dbReference type="InterPro" id="IPR024185">
    <property type="entry name" value="FTHF_cligase-like_sf"/>
</dbReference>
<dbReference type="Pfam" id="PF01812">
    <property type="entry name" value="5-FTHF_cyc-lig"/>
    <property type="match status" value="1"/>
</dbReference>
<comment type="catalytic activity">
    <reaction evidence="5">
        <text>(6S)-5-formyl-5,6,7,8-tetrahydrofolate + ATP = (6R)-5,10-methenyltetrahydrofolate + ADP + phosphate</text>
        <dbReference type="Rhea" id="RHEA:10488"/>
        <dbReference type="ChEBI" id="CHEBI:30616"/>
        <dbReference type="ChEBI" id="CHEBI:43474"/>
        <dbReference type="ChEBI" id="CHEBI:57455"/>
        <dbReference type="ChEBI" id="CHEBI:57457"/>
        <dbReference type="ChEBI" id="CHEBI:456216"/>
        <dbReference type="EC" id="6.3.3.2"/>
    </reaction>
</comment>
<dbReference type="GO" id="GO:0046872">
    <property type="term" value="F:metal ion binding"/>
    <property type="evidence" value="ECO:0007669"/>
    <property type="project" value="UniProtKB-KW"/>
</dbReference>
<evidence type="ECO:0000256" key="3">
    <source>
        <dbReference type="ARBA" id="ARBA00022840"/>
    </source>
</evidence>
<keyword evidence="5" id="KW-0460">Magnesium</keyword>
<evidence type="ECO:0000256" key="2">
    <source>
        <dbReference type="ARBA" id="ARBA00022741"/>
    </source>
</evidence>
<feature type="binding site" evidence="4">
    <location>
        <position position="52"/>
    </location>
    <ligand>
        <name>substrate</name>
    </ligand>
</feature>
<proteinExistence type="inferred from homology"/>
<evidence type="ECO:0000256" key="1">
    <source>
        <dbReference type="ARBA" id="ARBA00010638"/>
    </source>
</evidence>
<dbReference type="GO" id="GO:0009396">
    <property type="term" value="P:folic acid-containing compound biosynthetic process"/>
    <property type="evidence" value="ECO:0007669"/>
    <property type="project" value="TreeGrafter"/>
</dbReference>
<keyword evidence="5" id="KW-0479">Metal-binding</keyword>
<evidence type="ECO:0000313" key="6">
    <source>
        <dbReference type="EMBL" id="KSU49193.1"/>
    </source>
</evidence>